<feature type="region of interest" description="Disordered" evidence="1">
    <location>
        <begin position="561"/>
        <end position="580"/>
    </location>
</feature>
<comment type="caution">
    <text evidence="2">The sequence shown here is derived from an EMBL/GenBank/DDBJ whole genome shotgun (WGS) entry which is preliminary data.</text>
</comment>
<organism evidence="2 3">
    <name type="scientific">Meloidogyne enterolobii</name>
    <name type="common">Root-knot nematode worm</name>
    <name type="synonym">Meloidogyne mayaguensis</name>
    <dbReference type="NCBI Taxonomy" id="390850"/>
    <lineage>
        <taxon>Eukaryota</taxon>
        <taxon>Metazoa</taxon>
        <taxon>Ecdysozoa</taxon>
        <taxon>Nematoda</taxon>
        <taxon>Chromadorea</taxon>
        <taxon>Rhabditida</taxon>
        <taxon>Tylenchina</taxon>
        <taxon>Tylenchomorpha</taxon>
        <taxon>Tylenchoidea</taxon>
        <taxon>Meloidogynidae</taxon>
        <taxon>Meloidogyninae</taxon>
        <taxon>Meloidogyne</taxon>
    </lineage>
</organism>
<feature type="compositionally biased region" description="Acidic residues" evidence="1">
    <location>
        <begin position="565"/>
        <end position="580"/>
    </location>
</feature>
<accession>A0A6V7Y0B4</accession>
<proteinExistence type="predicted"/>
<name>A0A6V7Y0B4_MELEN</name>
<sequence>MIRKNFFLFLEKMIANQQKNSAGQKRNFNEEQSYLNEQNVEIDVEGGGEVLQDVVLFETGKTNRGNLCLWHEGYCFTRNRGTNVINFRCEQRKCPASCKISMENWKESSKFIEGILGNSGHNHSPNYSKKLAKERRKEILQKIEQTPKKKASLLVADIKSNISDDVSVEMGSDQALGHLIYRHRRRLFGNVDTANNLLDIEFPDFLLNFKGQNILFYDSRFYRQGEEDVVLLFSHPSLFNLLETNNLWLINSSNFIPFKWSHNFTISTEINEKIVVCIQCILPKREIKYFKESLNAIKNLIKQPKAFLKIIFDFDFISFKAASQVFPYAQFYGSMFHFGQNLLRKWRLLGMQNLYSDQIIGKISIKIFRNILTLPLIPQQHVRRAFYLIVQNSPNELNSFLEYFAKNYIGLTLTQKQYGIKQFLKINSPAGEPPDWELPIFCQPKYSIKFWNVYERIHSSVIRTNNYVEVSNSVGKNSIHRPPLSEFLTTFIKDIEKQLEIIQTPINSPQKKKIKRKRLFIIQEEQILETLQQANYEEDGHLFDIITLLGLQIQGYISGLRDDEKGESDDNDDIEGEEED</sequence>
<dbReference type="AlphaFoldDB" id="A0A6V7Y0B4"/>
<dbReference type="Gene3D" id="2.20.25.240">
    <property type="match status" value="1"/>
</dbReference>
<gene>
    <name evidence="2" type="ORF">MENT_LOCUS58837</name>
</gene>
<evidence type="ECO:0000313" key="3">
    <source>
        <dbReference type="Proteomes" id="UP000580250"/>
    </source>
</evidence>
<dbReference type="EMBL" id="CAJEWN010002729">
    <property type="protein sequence ID" value="CAD2205052.1"/>
    <property type="molecule type" value="Genomic_DNA"/>
</dbReference>
<dbReference type="Proteomes" id="UP000580250">
    <property type="component" value="Unassembled WGS sequence"/>
</dbReference>
<protein>
    <submittedName>
        <fullName evidence="2">Uncharacterized protein</fullName>
    </submittedName>
</protein>
<dbReference type="OrthoDB" id="5869703at2759"/>
<evidence type="ECO:0000256" key="1">
    <source>
        <dbReference type="SAM" id="MobiDB-lite"/>
    </source>
</evidence>
<reference evidence="2 3" key="1">
    <citation type="submission" date="2020-08" db="EMBL/GenBank/DDBJ databases">
        <authorList>
            <person name="Koutsovoulos G."/>
            <person name="Danchin GJ E."/>
        </authorList>
    </citation>
    <scope>NUCLEOTIDE SEQUENCE [LARGE SCALE GENOMIC DNA]</scope>
</reference>
<evidence type="ECO:0000313" key="2">
    <source>
        <dbReference type="EMBL" id="CAD2205052.1"/>
    </source>
</evidence>